<dbReference type="PROSITE" id="PS50045">
    <property type="entry name" value="SIGMA54_INTERACT_4"/>
    <property type="match status" value="1"/>
</dbReference>
<keyword evidence="4" id="KW-0010">Activator</keyword>
<protein>
    <submittedName>
        <fullName evidence="8">PEP-CTERM-box response regulator transcription factor</fullName>
    </submittedName>
</protein>
<organism evidence="8 9">
    <name type="scientific">Azospirillum cavernae</name>
    <dbReference type="NCBI Taxonomy" id="2320860"/>
    <lineage>
        <taxon>Bacteria</taxon>
        <taxon>Pseudomonadati</taxon>
        <taxon>Pseudomonadota</taxon>
        <taxon>Alphaproteobacteria</taxon>
        <taxon>Rhodospirillales</taxon>
        <taxon>Azospirillaceae</taxon>
        <taxon>Azospirillum</taxon>
    </lineage>
</organism>
<dbReference type="PANTHER" id="PTHR32071">
    <property type="entry name" value="TRANSCRIPTIONAL REGULATORY PROTEIN"/>
    <property type="match status" value="1"/>
</dbReference>
<dbReference type="Proteomes" id="UP000283458">
    <property type="component" value="Unassembled WGS sequence"/>
</dbReference>
<dbReference type="PROSITE" id="PS50110">
    <property type="entry name" value="RESPONSE_REGULATORY"/>
    <property type="match status" value="1"/>
</dbReference>
<proteinExistence type="predicted"/>
<dbReference type="AlphaFoldDB" id="A0A418W2V9"/>
<evidence type="ECO:0000256" key="2">
    <source>
        <dbReference type="ARBA" id="ARBA00022840"/>
    </source>
</evidence>
<keyword evidence="1" id="KW-0547">Nucleotide-binding</keyword>
<dbReference type="InterPro" id="IPR025662">
    <property type="entry name" value="Sigma_54_int_dom_ATP-bd_1"/>
</dbReference>
<keyword evidence="5" id="KW-0597">Phosphoprotein</keyword>
<evidence type="ECO:0000313" key="9">
    <source>
        <dbReference type="Proteomes" id="UP000283458"/>
    </source>
</evidence>
<dbReference type="Pfam" id="PF25601">
    <property type="entry name" value="AAA_lid_14"/>
    <property type="match status" value="1"/>
</dbReference>
<dbReference type="RefSeq" id="WP_119829969.1">
    <property type="nucleotide sequence ID" value="NZ_QYUL01000001.1"/>
</dbReference>
<dbReference type="Pfam" id="PF00158">
    <property type="entry name" value="Sigma54_activat"/>
    <property type="match status" value="1"/>
</dbReference>
<dbReference type="InterPro" id="IPR003593">
    <property type="entry name" value="AAA+_ATPase"/>
</dbReference>
<dbReference type="Gene3D" id="1.10.10.60">
    <property type="entry name" value="Homeodomain-like"/>
    <property type="match status" value="1"/>
</dbReference>
<feature type="domain" description="Sigma-54 factor interaction" evidence="6">
    <location>
        <begin position="147"/>
        <end position="376"/>
    </location>
</feature>
<evidence type="ECO:0000259" key="7">
    <source>
        <dbReference type="PROSITE" id="PS50110"/>
    </source>
</evidence>
<keyword evidence="3" id="KW-0902">Two-component regulatory system</keyword>
<dbReference type="InterPro" id="IPR027417">
    <property type="entry name" value="P-loop_NTPase"/>
</dbReference>
<evidence type="ECO:0000313" key="8">
    <source>
        <dbReference type="EMBL" id="RJF84326.1"/>
    </source>
</evidence>
<dbReference type="FunFam" id="3.40.50.300:FF:000006">
    <property type="entry name" value="DNA-binding transcriptional regulator NtrC"/>
    <property type="match status" value="1"/>
</dbReference>
<dbReference type="Gene3D" id="3.40.50.2300">
    <property type="match status" value="1"/>
</dbReference>
<dbReference type="InterPro" id="IPR011006">
    <property type="entry name" value="CheY-like_superfamily"/>
</dbReference>
<dbReference type="CDD" id="cd00009">
    <property type="entry name" value="AAA"/>
    <property type="match status" value="1"/>
</dbReference>
<dbReference type="Gene3D" id="3.40.50.300">
    <property type="entry name" value="P-loop containing nucleotide triphosphate hydrolases"/>
    <property type="match status" value="1"/>
</dbReference>
<dbReference type="EMBL" id="QYUL01000001">
    <property type="protein sequence ID" value="RJF84326.1"/>
    <property type="molecule type" value="Genomic_DNA"/>
</dbReference>
<sequence>MTGSKRTLLIVEDDDGLRTQMKWALADYEVLTAGDRDSALRLFDKEQPPVLVLDLGLPPDPNGVGEGLALLETVLKRQPLTKVVVASGNEERTSALTAVGLGAYDFHPKPVDPDTLRLIVQRAFYLYDLERENAQIVGERSSPLAGIITASPKLFQNCRMVERVAGANVAVLITGESGTGKEMFARGVHDCSPRAGKAFVAINSAAIPENLLESELFGHEKGSFTGAVKQTIGKVEQAHQGTLFLDEIGDMPLNLQVKLLRFLQTRSIERVGGRKPIEVNVRVVSATNRDLAAMIKDGSFREDLFYRLNEVAIHIPPLRERPGDAVLLTKYFLARYAKEFARPIKGLSGDALAAVTNHPWPGNVREVENRVKRAVLMADGRMISSLDLDLATDGDAPAPLTLRQARDQAEFVAVSRALSLADNNISSAAQMLEVSRPTLYGLMRVLNVKNRELE</sequence>
<dbReference type="InterPro" id="IPR002078">
    <property type="entry name" value="Sigma_54_int"/>
</dbReference>
<dbReference type="NCBIfam" id="TIGR02915">
    <property type="entry name" value="PEP_resp_reg"/>
    <property type="match status" value="1"/>
</dbReference>
<dbReference type="GO" id="GO:0005524">
    <property type="term" value="F:ATP binding"/>
    <property type="evidence" value="ECO:0007669"/>
    <property type="project" value="UniProtKB-KW"/>
</dbReference>
<feature type="modified residue" description="4-aspartylphosphate" evidence="5">
    <location>
        <position position="54"/>
    </location>
</feature>
<dbReference type="InterPro" id="IPR014264">
    <property type="entry name" value="PEP-CTERM_resp_reg"/>
</dbReference>
<feature type="domain" description="Response regulatory" evidence="7">
    <location>
        <begin position="7"/>
        <end position="124"/>
    </location>
</feature>
<dbReference type="SMART" id="SM00448">
    <property type="entry name" value="REC"/>
    <property type="match status" value="1"/>
</dbReference>
<dbReference type="PANTHER" id="PTHR32071:SF113">
    <property type="entry name" value="ALGINATE BIOSYNTHESIS TRANSCRIPTIONAL REGULATORY PROTEIN ALGB"/>
    <property type="match status" value="1"/>
</dbReference>
<dbReference type="InterPro" id="IPR058031">
    <property type="entry name" value="AAA_lid_NorR"/>
</dbReference>
<dbReference type="SMART" id="SM00382">
    <property type="entry name" value="AAA"/>
    <property type="match status" value="1"/>
</dbReference>
<keyword evidence="9" id="KW-1185">Reference proteome</keyword>
<dbReference type="GO" id="GO:0000160">
    <property type="term" value="P:phosphorelay signal transduction system"/>
    <property type="evidence" value="ECO:0007669"/>
    <property type="project" value="UniProtKB-KW"/>
</dbReference>
<dbReference type="SUPFAM" id="SSF46689">
    <property type="entry name" value="Homeodomain-like"/>
    <property type="match status" value="1"/>
</dbReference>
<name>A0A418W2V9_9PROT</name>
<dbReference type="InterPro" id="IPR001789">
    <property type="entry name" value="Sig_transdc_resp-reg_receiver"/>
</dbReference>
<dbReference type="Gene3D" id="1.10.8.60">
    <property type="match status" value="1"/>
</dbReference>
<comment type="caution">
    <text evidence="8">The sequence shown here is derived from an EMBL/GenBank/DDBJ whole genome shotgun (WGS) entry which is preliminary data.</text>
</comment>
<dbReference type="InterPro" id="IPR009057">
    <property type="entry name" value="Homeodomain-like_sf"/>
</dbReference>
<dbReference type="Pfam" id="PF00072">
    <property type="entry name" value="Response_reg"/>
    <property type="match status" value="1"/>
</dbReference>
<evidence type="ECO:0000256" key="3">
    <source>
        <dbReference type="ARBA" id="ARBA00023012"/>
    </source>
</evidence>
<dbReference type="SUPFAM" id="SSF52540">
    <property type="entry name" value="P-loop containing nucleoside triphosphate hydrolases"/>
    <property type="match status" value="1"/>
</dbReference>
<evidence type="ECO:0000256" key="1">
    <source>
        <dbReference type="ARBA" id="ARBA00022741"/>
    </source>
</evidence>
<dbReference type="GO" id="GO:0006355">
    <property type="term" value="P:regulation of DNA-templated transcription"/>
    <property type="evidence" value="ECO:0007669"/>
    <property type="project" value="InterPro"/>
</dbReference>
<gene>
    <name evidence="8" type="primary">prsR</name>
    <name evidence="8" type="ORF">D3877_07120</name>
</gene>
<keyword evidence="2" id="KW-0067">ATP-binding</keyword>
<dbReference type="SUPFAM" id="SSF52172">
    <property type="entry name" value="CheY-like"/>
    <property type="match status" value="1"/>
</dbReference>
<dbReference type="OrthoDB" id="9770562at2"/>
<evidence type="ECO:0000256" key="4">
    <source>
        <dbReference type="ARBA" id="ARBA00023159"/>
    </source>
</evidence>
<accession>A0A418W2V9</accession>
<evidence type="ECO:0000256" key="5">
    <source>
        <dbReference type="PROSITE-ProRule" id="PRU00169"/>
    </source>
</evidence>
<dbReference type="PROSITE" id="PS00675">
    <property type="entry name" value="SIGMA54_INTERACT_1"/>
    <property type="match status" value="1"/>
</dbReference>
<reference evidence="8 9" key="1">
    <citation type="submission" date="2018-09" db="EMBL/GenBank/DDBJ databases">
        <authorList>
            <person name="Zhu H."/>
        </authorList>
    </citation>
    <scope>NUCLEOTIDE SEQUENCE [LARGE SCALE GENOMIC DNA]</scope>
    <source>
        <strain evidence="8 9">K2W22B-5</strain>
    </source>
</reference>
<evidence type="ECO:0000259" key="6">
    <source>
        <dbReference type="PROSITE" id="PS50045"/>
    </source>
</evidence>